<evidence type="ECO:0000313" key="1">
    <source>
        <dbReference type="EMBL" id="KAL0470673.1"/>
    </source>
</evidence>
<comment type="caution">
    <text evidence="1">The sequence shown here is derived from an EMBL/GenBank/DDBJ whole genome shotgun (WGS) entry which is preliminary data.</text>
</comment>
<evidence type="ECO:0000313" key="2">
    <source>
        <dbReference type="Proteomes" id="UP001451303"/>
    </source>
</evidence>
<sequence>MRELYLRFRATVLETWRGCHQLPFGAPKEGEKQRQHQNIIRHYSGVPHRYVHIVTAFVSTATQPREMVQRRNAPEDCRTGTQQAVTMRGSTRRSSIFRSIVTPNPRSGIPSLQQLQLSTFLLFSLQLHSHTTSYCTPLYTPSTCTLVPSQATISSNSSPRRNSALLAHLTTAFIVEPRNQPGQASHSHDNFKCTALHPETVTVPSLRYPVTSSSNLSSFLCSSHTASTSYPSTSHSTGSTLR</sequence>
<dbReference type="Proteomes" id="UP001451303">
    <property type="component" value="Unassembled WGS sequence"/>
</dbReference>
<reference evidence="1 2" key="1">
    <citation type="submission" date="2023-09" db="EMBL/GenBank/DDBJ databases">
        <title>Multi-omics analysis of a traditional fermented food reveals byproduct-associated fungal strains for waste-to-food upcycling.</title>
        <authorList>
            <consortium name="Lawrence Berkeley National Laboratory"/>
            <person name="Rekdal V.M."/>
            <person name="Villalobos-Escobedo J.M."/>
            <person name="Rodriguez-Valeron N."/>
            <person name="Garcia M.O."/>
            <person name="Vasquez D.P."/>
            <person name="Damayanti I."/>
            <person name="Sorensen P.M."/>
            <person name="Baidoo E.E."/>
            <person name="De Carvalho A.C."/>
            <person name="Riley R."/>
            <person name="Lipzen A."/>
            <person name="He G."/>
            <person name="Yan M."/>
            <person name="Haridas S."/>
            <person name="Daum C."/>
            <person name="Yoshinaga Y."/>
            <person name="Ng V."/>
            <person name="Grigoriev I.V."/>
            <person name="Munk R."/>
            <person name="Nuraida L."/>
            <person name="Wijaya C.H."/>
            <person name="Morales P.-C."/>
            <person name="Keasling J.D."/>
        </authorList>
    </citation>
    <scope>NUCLEOTIDE SEQUENCE [LARGE SCALE GENOMIC DNA]</scope>
    <source>
        <strain evidence="1 2">FGSC 2613</strain>
    </source>
</reference>
<name>A0ABR3DFM0_NEUIN</name>
<gene>
    <name evidence="1" type="ORF">QR685DRAFT_260982</name>
</gene>
<accession>A0ABR3DFM0</accession>
<organism evidence="1 2">
    <name type="scientific">Neurospora intermedia</name>
    <dbReference type="NCBI Taxonomy" id="5142"/>
    <lineage>
        <taxon>Eukaryota</taxon>
        <taxon>Fungi</taxon>
        <taxon>Dikarya</taxon>
        <taxon>Ascomycota</taxon>
        <taxon>Pezizomycotina</taxon>
        <taxon>Sordariomycetes</taxon>
        <taxon>Sordariomycetidae</taxon>
        <taxon>Sordariales</taxon>
        <taxon>Sordariaceae</taxon>
        <taxon>Neurospora</taxon>
    </lineage>
</organism>
<protein>
    <submittedName>
        <fullName evidence="1">Uncharacterized protein</fullName>
    </submittedName>
</protein>
<dbReference type="EMBL" id="JAVLET010000004">
    <property type="protein sequence ID" value="KAL0470673.1"/>
    <property type="molecule type" value="Genomic_DNA"/>
</dbReference>
<keyword evidence="2" id="KW-1185">Reference proteome</keyword>
<proteinExistence type="predicted"/>